<dbReference type="RefSeq" id="WP_193221160.1">
    <property type="nucleotide sequence ID" value="NZ_CABWIC010000007.1"/>
</dbReference>
<evidence type="ECO:0000313" key="2">
    <source>
        <dbReference type="Proteomes" id="UP000405524"/>
    </source>
</evidence>
<accession>A0A5K1ISQ5</accession>
<dbReference type="Proteomes" id="UP000405524">
    <property type="component" value="Unassembled WGS sequence"/>
</dbReference>
<proteinExistence type="predicted"/>
<dbReference type="EMBL" id="CABWIC010000007">
    <property type="protein sequence ID" value="VWL91636.1"/>
    <property type="molecule type" value="Genomic_DNA"/>
</dbReference>
<organism evidence="1 2">
    <name type="scientific">Collinsella intestinalis</name>
    <dbReference type="NCBI Taxonomy" id="147207"/>
    <lineage>
        <taxon>Bacteria</taxon>
        <taxon>Bacillati</taxon>
        <taxon>Actinomycetota</taxon>
        <taxon>Coriobacteriia</taxon>
        <taxon>Coriobacteriales</taxon>
        <taxon>Coriobacteriaceae</taxon>
        <taxon>Collinsella</taxon>
    </lineage>
</organism>
<reference evidence="1 2" key="1">
    <citation type="submission" date="2019-10" db="EMBL/GenBank/DDBJ databases">
        <authorList>
            <person name="Wolf R A."/>
        </authorList>
    </citation>
    <scope>NUCLEOTIDE SEQUENCE [LARGE SCALE GENOMIC DNA]</scope>
    <source>
        <strain evidence="1">Collinsella_intestinalis_DSM_13632</strain>
    </source>
</reference>
<protein>
    <submittedName>
        <fullName evidence="1">Uncharacterized protein</fullName>
    </submittedName>
</protein>
<dbReference type="GeneID" id="77465369"/>
<sequence length="49" mass="5687">MDKNTTYRVTWRETEGDALTFHDFADEAEAKEFYMRLLLTGAIAAMEAR</sequence>
<dbReference type="AlphaFoldDB" id="A0A5K1ISQ5"/>
<name>A0A5K1ISQ5_9ACTN</name>
<evidence type="ECO:0000313" key="1">
    <source>
        <dbReference type="EMBL" id="VWL91636.1"/>
    </source>
</evidence>
<gene>
    <name evidence="1" type="ORF">JKKLCJKK_00378</name>
</gene>